<dbReference type="InterPro" id="IPR050158">
    <property type="entry name" value="Ubiquitin_ubiquitin-like"/>
</dbReference>
<feature type="domain" description="Ubiquitin-like" evidence="2">
    <location>
        <begin position="89"/>
        <end position="169"/>
    </location>
</feature>
<dbReference type="EMBL" id="CACVBM020001607">
    <property type="protein sequence ID" value="CAA7055223.1"/>
    <property type="molecule type" value="Genomic_DNA"/>
</dbReference>
<organism evidence="3 4">
    <name type="scientific">Microthlaspi erraticum</name>
    <dbReference type="NCBI Taxonomy" id="1685480"/>
    <lineage>
        <taxon>Eukaryota</taxon>
        <taxon>Viridiplantae</taxon>
        <taxon>Streptophyta</taxon>
        <taxon>Embryophyta</taxon>
        <taxon>Tracheophyta</taxon>
        <taxon>Spermatophyta</taxon>
        <taxon>Magnoliopsida</taxon>
        <taxon>eudicotyledons</taxon>
        <taxon>Gunneridae</taxon>
        <taxon>Pentapetalae</taxon>
        <taxon>rosids</taxon>
        <taxon>malvids</taxon>
        <taxon>Brassicales</taxon>
        <taxon>Brassicaceae</taxon>
        <taxon>Coluteocarpeae</taxon>
        <taxon>Microthlaspi</taxon>
    </lineage>
</organism>
<dbReference type="SMART" id="SM00213">
    <property type="entry name" value="UBQ"/>
    <property type="match status" value="6"/>
</dbReference>
<dbReference type="InterPro" id="IPR019956">
    <property type="entry name" value="Ubiquitin_dom"/>
</dbReference>
<dbReference type="Gene3D" id="3.10.20.90">
    <property type="entry name" value="Phosphatidylinositol 3-kinase Catalytic Subunit, Chain A, domain 1"/>
    <property type="match status" value="6"/>
</dbReference>
<feature type="domain" description="Ubiquitin-like" evidence="2">
    <location>
        <begin position="1"/>
        <end position="70"/>
    </location>
</feature>
<evidence type="ECO:0000313" key="3">
    <source>
        <dbReference type="EMBL" id="CAA7055223.1"/>
    </source>
</evidence>
<sequence length="500" mass="57582">MQIFVKTLTGKTITLAVVSSNTIDNVMEMIQEKEGIPQDQQRLIFFGTQLEHGRTLADYNIQEESSLYIVQMGRRVLRDPDLFQEDGGMRIFVKTCADKNSEDKTITLYVESSDTIKDVKAKIHDKEGISPDRHILVFGGTKLEDGRTLADYNIKKESTLYLAVRLRDAMQIFLRSPWDKIITIEVKSSDTIDNLKAKILDKEGTEVNRQILVFAGRYLKYGQTLADYNIQNESFIHLVWNRREPFQVFVKTTSGKTITLDEVQSCDTIYNVKAKIHDKEGYALDQQVLLFDRKQLEDGRTLHDYNIAKHSTLYLVVVRLRFHIFVKTLTGNIISLDGFKSCDKIQKLKNKIYHKEMIPPDQQLLVFGGRELEDRRSLGNYNIVKASTLYLIQRPRRTMRIFVNTLPKNPIHGFKTFAFEVASSHTIASVKAKIREKEGMRPDYQMLIFAGEELEDGLSLEDYNIQKDSTLQLISRYNTVVEEACDTRNDGSSNVDFLFQ</sequence>
<dbReference type="Proteomes" id="UP000467841">
    <property type="component" value="Unassembled WGS sequence"/>
</dbReference>
<keyword evidence="1" id="KW-1017">Isopeptide bond</keyword>
<dbReference type="GO" id="GO:0003729">
    <property type="term" value="F:mRNA binding"/>
    <property type="evidence" value="ECO:0007669"/>
    <property type="project" value="UniProtKB-ARBA"/>
</dbReference>
<gene>
    <name evidence="3" type="ORF">MERR_LOCUS42459</name>
</gene>
<evidence type="ECO:0000256" key="1">
    <source>
        <dbReference type="ARBA" id="ARBA00022499"/>
    </source>
</evidence>
<dbReference type="PRINTS" id="PR00348">
    <property type="entry name" value="UBIQUITIN"/>
</dbReference>
<feature type="domain" description="Ubiquitin-like" evidence="2">
    <location>
        <begin position="322"/>
        <end position="398"/>
    </location>
</feature>
<dbReference type="FunFam" id="3.10.20.90:FF:000160">
    <property type="entry name" value="Polyubiquitin-C"/>
    <property type="match status" value="3"/>
</dbReference>
<protein>
    <recommendedName>
        <fullName evidence="2">Ubiquitin-like domain-containing protein</fullName>
    </recommendedName>
</protein>
<evidence type="ECO:0000259" key="2">
    <source>
        <dbReference type="PROSITE" id="PS50053"/>
    </source>
</evidence>
<dbReference type="InterPro" id="IPR000626">
    <property type="entry name" value="Ubiquitin-like_dom"/>
</dbReference>
<keyword evidence="4" id="KW-1185">Reference proteome</keyword>
<accession>A0A6D2KT98</accession>
<dbReference type="Pfam" id="PF00240">
    <property type="entry name" value="ubiquitin"/>
    <property type="match status" value="6"/>
</dbReference>
<proteinExistence type="predicted"/>
<dbReference type="PANTHER" id="PTHR10666">
    <property type="entry name" value="UBIQUITIN"/>
    <property type="match status" value="1"/>
</dbReference>
<dbReference type="OrthoDB" id="1885901at2759"/>
<name>A0A6D2KT98_9BRAS</name>
<feature type="domain" description="Ubiquitin-like" evidence="2">
    <location>
        <begin position="246"/>
        <end position="317"/>
    </location>
</feature>
<dbReference type="AlphaFoldDB" id="A0A6D2KT98"/>
<dbReference type="SUPFAM" id="SSF54236">
    <property type="entry name" value="Ubiquitin-like"/>
    <property type="match status" value="6"/>
</dbReference>
<evidence type="ECO:0000313" key="4">
    <source>
        <dbReference type="Proteomes" id="UP000467841"/>
    </source>
</evidence>
<feature type="domain" description="Ubiquitin-like" evidence="2">
    <location>
        <begin position="170"/>
        <end position="245"/>
    </location>
</feature>
<feature type="domain" description="Ubiquitin-like" evidence="2">
    <location>
        <begin position="399"/>
        <end position="476"/>
    </location>
</feature>
<comment type="caution">
    <text evidence="3">The sequence shown here is derived from an EMBL/GenBank/DDBJ whole genome shotgun (WGS) entry which is preliminary data.</text>
</comment>
<reference evidence="3" key="1">
    <citation type="submission" date="2020-01" db="EMBL/GenBank/DDBJ databases">
        <authorList>
            <person name="Mishra B."/>
        </authorList>
    </citation>
    <scope>NUCLEOTIDE SEQUENCE [LARGE SCALE GENOMIC DNA]</scope>
</reference>
<dbReference type="PROSITE" id="PS50053">
    <property type="entry name" value="UBIQUITIN_2"/>
    <property type="match status" value="6"/>
</dbReference>
<dbReference type="InterPro" id="IPR029071">
    <property type="entry name" value="Ubiquitin-like_domsf"/>
</dbReference>